<reference evidence="1" key="1">
    <citation type="submission" date="2021-06" db="EMBL/GenBank/DDBJ databases">
        <title>Halomicroarcula sp. F24A a new haloarchaeum isolated from saline soil.</title>
        <authorList>
            <person name="Duran-Viseras A."/>
            <person name="Sanchez-Porro C."/>
            <person name="Ventosa A."/>
        </authorList>
    </citation>
    <scope>NUCLEOTIDE SEQUENCE</scope>
    <source>
        <strain evidence="1">F24A</strain>
    </source>
</reference>
<name>A0A8J7YJ01_9EURY</name>
<proteinExistence type="predicted"/>
<dbReference type="RefSeq" id="WP_220588425.1">
    <property type="nucleotide sequence ID" value="NZ_RKLQ01000002.1"/>
</dbReference>
<accession>A0A8J7YJ01</accession>
<evidence type="ECO:0000313" key="2">
    <source>
        <dbReference type="Proteomes" id="UP000783863"/>
    </source>
</evidence>
<organism evidence="1 2">
    <name type="scientific">Haloarcula salinisoli</name>
    <dbReference type="NCBI Taxonomy" id="2487746"/>
    <lineage>
        <taxon>Archaea</taxon>
        <taxon>Methanobacteriati</taxon>
        <taxon>Methanobacteriota</taxon>
        <taxon>Stenosarchaea group</taxon>
        <taxon>Halobacteria</taxon>
        <taxon>Halobacteriales</taxon>
        <taxon>Haloarculaceae</taxon>
        <taxon>Haloarcula</taxon>
    </lineage>
</organism>
<evidence type="ECO:0000313" key="1">
    <source>
        <dbReference type="EMBL" id="MBX0304201.1"/>
    </source>
</evidence>
<sequence length="545" mass="58405">MAVEYDDLSDDAKESLLADLEGRMKDPQFDSTRRGVLQAGGVGLASLFGVGSARADSPALSDGENEAPSMAMPDAERLATGHVVAVTTNERVVVDPREYADSGQAIQAANDKLLETMDGEEYGTVVIPAEGPDGNAHHVSETVAFGGTGSNVILPQGWGFGDPSAGIQCDIDDGSPMFRVDGETENLTARSCQGLPFGNFTVHGNGNDAECVRLRYINAFTQRNIQASAFDTDTADGVFVYEGRCYNSVIDEVGYSQAGFHPACPNCVVFTFSNELARERGVDTQKQTPGELKFGTGCSTYAAPDNPLDTVYDQQIDCTGMYYRGRAEGAGGDAMFHVTDGYLTLSGAEIGRVDDLSGDGTHKVLFSGTKLTVDDACQSKTANEHGDCIRIAQGAGQVRIAAFQDSEPAGHSINVAEDGGGSNIYVVPYPSSLRGSVGYPDERWEATRYPDGWQLYRSGKTVIQANETTVLSDWAGGAAESSKLTNLTFEAPEETDVSFQTPPDSDVRFETVRGWSSNNGQQVHAIRETSGQKFYLSWEVHRRAD</sequence>
<dbReference type="EMBL" id="RKLQ01000002">
    <property type="protein sequence ID" value="MBX0304201.1"/>
    <property type="molecule type" value="Genomic_DNA"/>
</dbReference>
<protein>
    <submittedName>
        <fullName evidence="1">Uncharacterized protein</fullName>
    </submittedName>
</protein>
<comment type="caution">
    <text evidence="1">The sequence shown here is derived from an EMBL/GenBank/DDBJ whole genome shotgun (WGS) entry which is preliminary data.</text>
</comment>
<dbReference type="AlphaFoldDB" id="A0A8J7YJ01"/>
<dbReference type="Proteomes" id="UP000783863">
    <property type="component" value="Unassembled WGS sequence"/>
</dbReference>
<keyword evidence="2" id="KW-1185">Reference proteome</keyword>
<gene>
    <name evidence="1" type="ORF">EGD98_11035</name>
</gene>